<reference evidence="2" key="1">
    <citation type="submission" date="2017-09" db="EMBL/GenBank/DDBJ databases">
        <authorList>
            <person name="Varghese N."/>
            <person name="Submissions S."/>
        </authorList>
    </citation>
    <scope>NUCLEOTIDE SEQUENCE [LARGE SCALE GENOMIC DNA]</scope>
    <source>
        <strain evidence="2">DSM 25885</strain>
    </source>
</reference>
<dbReference type="EMBL" id="OBEH01000002">
    <property type="protein sequence ID" value="SNY99975.1"/>
    <property type="molecule type" value="Genomic_DNA"/>
</dbReference>
<proteinExistence type="predicted"/>
<evidence type="ECO:0000313" key="2">
    <source>
        <dbReference type="Proteomes" id="UP000219048"/>
    </source>
</evidence>
<name>A0A285MS32_9FLAO</name>
<keyword evidence="2" id="KW-1185">Reference proteome</keyword>
<dbReference type="AlphaFoldDB" id="A0A285MS32"/>
<sequence length="395" mass="45404">MGMNQLEPTCFWILPRLLEFRYIKKYVVMNKTVNLSILFLFNLFFSFSQDVISLDTVHLKMNTSSYIFEDFKGHKTIYFKGGTIGLKDISFLNGTIEYDIYLTKDRGFPGVYFRINGDDSEQFYIRPHQSGNPDANQATPVTNGLANWQFYFGSKYSFPHNYNFDSWTHVKIIVKGRQAQVFLDYSETPHLSWQLFHEPKAGGISFSGGLFRGFHIANIKINQQTPIIQNFNPGTRKPIENVIGEWTVSSKFEEKELENPQTISSLISRLKWNKKIYVEEGVASNIARAIKIDGDVPGNTVFARLTITSDKDQIKLFDFGYSDRAIVFLNNKPIYKGTNRFRSRDYRYLGTIGLFDAVYLDLKKGKNDLFIAVSEDFGGWLVTGRFANPEGLKIK</sequence>
<organism evidence="1 2">
    <name type="scientific">Flagellimonas pacifica</name>
    <dbReference type="NCBI Taxonomy" id="1247520"/>
    <lineage>
        <taxon>Bacteria</taxon>
        <taxon>Pseudomonadati</taxon>
        <taxon>Bacteroidota</taxon>
        <taxon>Flavobacteriia</taxon>
        <taxon>Flavobacteriales</taxon>
        <taxon>Flavobacteriaceae</taxon>
        <taxon>Flagellimonas</taxon>
    </lineage>
</organism>
<gene>
    <name evidence="1" type="ORF">SAMN06265377_1792</name>
</gene>
<dbReference type="Proteomes" id="UP000219048">
    <property type="component" value="Unassembled WGS sequence"/>
</dbReference>
<dbReference type="Gene3D" id="2.60.120.560">
    <property type="entry name" value="Exo-inulinase, domain 1"/>
    <property type="match status" value="1"/>
</dbReference>
<accession>A0A285MS32</accession>
<evidence type="ECO:0000313" key="1">
    <source>
        <dbReference type="EMBL" id="SNY99975.1"/>
    </source>
</evidence>
<evidence type="ECO:0008006" key="3">
    <source>
        <dbReference type="Google" id="ProtNLM"/>
    </source>
</evidence>
<protein>
    <recommendedName>
        <fullName evidence="3">DUF1080 domain-containing protein</fullName>
    </recommendedName>
</protein>